<evidence type="ECO:0000313" key="3">
    <source>
        <dbReference type="Proteomes" id="UP001583172"/>
    </source>
</evidence>
<feature type="compositionally biased region" description="Polar residues" evidence="1">
    <location>
        <begin position="484"/>
        <end position="493"/>
    </location>
</feature>
<evidence type="ECO:0008006" key="4">
    <source>
        <dbReference type="Google" id="ProtNLM"/>
    </source>
</evidence>
<dbReference type="Proteomes" id="UP001583172">
    <property type="component" value="Unassembled WGS sequence"/>
</dbReference>
<sequence length="712" mass="80229">MTSTPPPGSGGVDAWFNNNLSPQHKDWLIKKFYQLELDTIRRPKPLLGPDEHPYSIHKVGLYDRNQAASSPQTAPQRLRDRWDEAKGIKPTGQVSAKPATAGLTTKDDDNVVHLIDNDDNDDGRRGRTVTGPSAGLRQELQKVRRTLGYTDAVDHYFAEEIHEALKHEYKDQEEILHQPEWRDYVRSKHGRDSTTLVKGFPMVEDVVFLKHRNHWSGRQVKGIKIEDGQCYWLSIALLIYGTPRAWLRVKAEHLSYLERALLDKDHPRYDFYNRELQSKPQTKATSKDGRWKGPVDLWEMLQLPGCWVNEDVGFLTADVYGVFLVLYKYSSDKKPEWKEKVYDMKTFGSFNARHIFLCYINGNHYQPMVPNDYYAYEFKLPRLMLQTTRKYNLETRERTGRFAGDGPKHHYRSNVKSIPGVTVQPWFTRDHLTMAVGTPQRSELPSGTSGSFGKRPLPSPSSPPSKRQHTGTPQTHLPAPGSAPSHQPQTPIKTGTGLPATPLSGTQPSPINPTLPQATSSRTPSAPKTGIQDQEELEDLKAEVNRLQKETSRAQDSLKAEFLSRQAAEAQIAQLRAQLAAAQGSQAAAAQGAQPASQGAQTQPRLKSLYTPLPTGYHYAPITRDLIKHVKRERIGRWAWELDLSPWHAVHTTGTGGAKKEDLIKKLMDNHVQVAIKGRGEVIEEKEGEEKGVVMVRFDPSRPRPAPPAQRG</sequence>
<proteinExistence type="predicted"/>
<reference evidence="2 3" key="1">
    <citation type="journal article" date="2024" name="Commun. Biol.">
        <title>Comparative genomic analysis of thermophilic fungi reveals convergent evolutionary adaptations and gene losses.</title>
        <authorList>
            <person name="Steindorff A.S."/>
            <person name="Aguilar-Pontes M.V."/>
            <person name="Robinson A.J."/>
            <person name="Andreopoulos B."/>
            <person name="LaButti K."/>
            <person name="Kuo A."/>
            <person name="Mondo S."/>
            <person name="Riley R."/>
            <person name="Otillar R."/>
            <person name="Haridas S."/>
            <person name="Lipzen A."/>
            <person name="Grimwood J."/>
            <person name="Schmutz J."/>
            <person name="Clum A."/>
            <person name="Reid I.D."/>
            <person name="Moisan M.C."/>
            <person name="Butler G."/>
            <person name="Nguyen T.T.M."/>
            <person name="Dewar K."/>
            <person name="Conant G."/>
            <person name="Drula E."/>
            <person name="Henrissat B."/>
            <person name="Hansel C."/>
            <person name="Singer S."/>
            <person name="Hutchinson M.I."/>
            <person name="de Vries R.P."/>
            <person name="Natvig D.O."/>
            <person name="Powell A.J."/>
            <person name="Tsang A."/>
            <person name="Grigoriev I.V."/>
        </authorList>
    </citation>
    <scope>NUCLEOTIDE SEQUENCE [LARGE SCALE GENOMIC DNA]</scope>
    <source>
        <strain evidence="2 3">CBS 620.91</strain>
    </source>
</reference>
<feature type="compositionally biased region" description="Polar residues" evidence="1">
    <location>
        <begin position="439"/>
        <end position="451"/>
    </location>
</feature>
<dbReference type="EMBL" id="JAZGSY010000048">
    <property type="protein sequence ID" value="KAL1842263.1"/>
    <property type="molecule type" value="Genomic_DNA"/>
</dbReference>
<organism evidence="2 3">
    <name type="scientific">Humicola insolens</name>
    <name type="common">Soft-rot fungus</name>
    <dbReference type="NCBI Taxonomy" id="85995"/>
    <lineage>
        <taxon>Eukaryota</taxon>
        <taxon>Fungi</taxon>
        <taxon>Dikarya</taxon>
        <taxon>Ascomycota</taxon>
        <taxon>Pezizomycotina</taxon>
        <taxon>Sordariomycetes</taxon>
        <taxon>Sordariomycetidae</taxon>
        <taxon>Sordariales</taxon>
        <taxon>Chaetomiaceae</taxon>
        <taxon>Mycothermus</taxon>
    </lineage>
</organism>
<feature type="compositionally biased region" description="Pro residues" evidence="1">
    <location>
        <begin position="703"/>
        <end position="712"/>
    </location>
</feature>
<feature type="compositionally biased region" description="Polar residues" evidence="1">
    <location>
        <begin position="503"/>
        <end position="526"/>
    </location>
</feature>
<evidence type="ECO:0000256" key="1">
    <source>
        <dbReference type="SAM" id="MobiDB-lite"/>
    </source>
</evidence>
<name>A0ABR3VKP5_HUMIN</name>
<gene>
    <name evidence="2" type="ORF">VTJ49DRAFT_5648</name>
</gene>
<accession>A0ABR3VKP5</accession>
<comment type="caution">
    <text evidence="2">The sequence shown here is derived from an EMBL/GenBank/DDBJ whole genome shotgun (WGS) entry which is preliminary data.</text>
</comment>
<feature type="region of interest" description="Disordered" evidence="1">
    <location>
        <begin position="693"/>
        <end position="712"/>
    </location>
</feature>
<dbReference type="CDD" id="cd22744">
    <property type="entry name" value="OTU"/>
    <property type="match status" value="1"/>
</dbReference>
<evidence type="ECO:0000313" key="2">
    <source>
        <dbReference type="EMBL" id="KAL1842263.1"/>
    </source>
</evidence>
<protein>
    <recommendedName>
        <fullName evidence="4">OTU domain-containing protein</fullName>
    </recommendedName>
</protein>
<feature type="region of interest" description="Disordered" evidence="1">
    <location>
        <begin position="438"/>
        <end position="532"/>
    </location>
</feature>
<keyword evidence="3" id="KW-1185">Reference proteome</keyword>